<dbReference type="SMART" id="SM00507">
    <property type="entry name" value="HNHc"/>
    <property type="match status" value="1"/>
</dbReference>
<feature type="domain" description="HNH nuclease" evidence="1">
    <location>
        <begin position="43"/>
        <end position="99"/>
    </location>
</feature>
<dbReference type="Proteomes" id="UP000242320">
    <property type="component" value="Unassembled WGS sequence"/>
</dbReference>
<comment type="caution">
    <text evidence="2">The sequence shown here is derived from an EMBL/GenBank/DDBJ whole genome shotgun (WGS) entry which is preliminary data.</text>
</comment>
<dbReference type="CDD" id="cd00085">
    <property type="entry name" value="HNHc"/>
    <property type="match status" value="1"/>
</dbReference>
<dbReference type="InterPro" id="IPR003615">
    <property type="entry name" value="HNH_nuc"/>
</dbReference>
<dbReference type="EMBL" id="NCXM01000005">
    <property type="protein sequence ID" value="OSC30705.1"/>
    <property type="molecule type" value="Genomic_DNA"/>
</dbReference>
<dbReference type="OrthoDB" id="4485927at2"/>
<keyword evidence="3" id="KW-1185">Reference proteome</keyword>
<dbReference type="RefSeq" id="WP_085289109.1">
    <property type="nucleotide sequence ID" value="NZ_NCXM01000005.1"/>
</dbReference>
<dbReference type="GO" id="GO:0003676">
    <property type="term" value="F:nucleic acid binding"/>
    <property type="evidence" value="ECO:0007669"/>
    <property type="project" value="InterPro"/>
</dbReference>
<proteinExistence type="predicted"/>
<dbReference type="Gene3D" id="1.10.30.50">
    <property type="match status" value="1"/>
</dbReference>
<evidence type="ECO:0000313" key="2">
    <source>
        <dbReference type="EMBL" id="OSC30705.1"/>
    </source>
</evidence>
<sequence length="167" mass="19041">MRAQQKGAKPQILVKNELEWTNNYVKAQGTPDEKKHEKWRHPSIKAQLNEDSAGKCVYCESTMGHICYPHVDHIKPKSAFPQLAHIWANLAWACQMCNIQKLDYNVPQAAILDPYTDNIAEHLRHRGEFISPHPASARGAATVEELKLNRRTSSSKNRTLERDLFDG</sequence>
<dbReference type="AlphaFoldDB" id="A0A1X2L9U8"/>
<dbReference type="Pfam" id="PF01844">
    <property type="entry name" value="HNH"/>
    <property type="match status" value="1"/>
</dbReference>
<gene>
    <name evidence="2" type="ORF">B8W69_06625</name>
</gene>
<name>A0A1X2L9U8_9MYCO</name>
<protein>
    <recommendedName>
        <fullName evidence="1">HNH nuclease domain-containing protein</fullName>
    </recommendedName>
</protein>
<dbReference type="GO" id="GO:0008270">
    <property type="term" value="F:zinc ion binding"/>
    <property type="evidence" value="ECO:0007669"/>
    <property type="project" value="InterPro"/>
</dbReference>
<evidence type="ECO:0000259" key="1">
    <source>
        <dbReference type="SMART" id="SM00507"/>
    </source>
</evidence>
<dbReference type="GO" id="GO:0004519">
    <property type="term" value="F:endonuclease activity"/>
    <property type="evidence" value="ECO:0007669"/>
    <property type="project" value="InterPro"/>
</dbReference>
<evidence type="ECO:0000313" key="3">
    <source>
        <dbReference type="Proteomes" id="UP000242320"/>
    </source>
</evidence>
<reference evidence="2 3" key="1">
    <citation type="submission" date="2017-04" db="EMBL/GenBank/DDBJ databases">
        <title>The new phylogeny of genus Mycobacterium.</title>
        <authorList>
            <person name="Tortoli E."/>
            <person name="Trovato A."/>
            <person name="Cirillo D.M."/>
        </authorList>
    </citation>
    <scope>NUCLEOTIDE SEQUENCE [LARGE SCALE GENOMIC DNA]</scope>
    <source>
        <strain evidence="2 3">DSM 45247</strain>
    </source>
</reference>
<dbReference type="InterPro" id="IPR002711">
    <property type="entry name" value="HNH"/>
</dbReference>
<organism evidence="2 3">
    <name type="scientific">Mycolicibacterium vulneris</name>
    <dbReference type="NCBI Taxonomy" id="547163"/>
    <lineage>
        <taxon>Bacteria</taxon>
        <taxon>Bacillati</taxon>
        <taxon>Actinomycetota</taxon>
        <taxon>Actinomycetes</taxon>
        <taxon>Mycobacteriales</taxon>
        <taxon>Mycobacteriaceae</taxon>
        <taxon>Mycolicibacterium</taxon>
    </lineage>
</organism>
<accession>A0A1X2L9U8</accession>